<reference evidence="5" key="1">
    <citation type="journal article" date="2014" name="Science">
        <title>Nonhuman genetics. Genomic basis for the convergent evolution of electric organs.</title>
        <authorList>
            <person name="Gallant J.R."/>
            <person name="Traeger L.L."/>
            <person name="Volkening J.D."/>
            <person name="Moffett H."/>
            <person name="Chen P.H."/>
            <person name="Novina C.D."/>
            <person name="Phillips G.N.Jr."/>
            <person name="Anand R."/>
            <person name="Wells G.B."/>
            <person name="Pinch M."/>
            <person name="Guth R."/>
            <person name="Unguez G.A."/>
            <person name="Albert J.S."/>
            <person name="Zakon H.H."/>
            <person name="Samanta M.P."/>
            <person name="Sussman M.R."/>
        </authorList>
    </citation>
    <scope>NUCLEOTIDE SEQUENCE [LARGE SCALE GENOMIC DNA]</scope>
</reference>
<dbReference type="PROSITE" id="PS50217">
    <property type="entry name" value="BZIP"/>
    <property type="match status" value="1"/>
</dbReference>
<feature type="coiled-coil region" evidence="1">
    <location>
        <begin position="120"/>
        <end position="181"/>
    </location>
</feature>
<feature type="compositionally biased region" description="Low complexity" evidence="2">
    <location>
        <begin position="329"/>
        <end position="341"/>
    </location>
</feature>
<dbReference type="STRING" id="8005.ENSEEEP00000017313"/>
<dbReference type="InterPro" id="IPR000837">
    <property type="entry name" value="AP-1"/>
</dbReference>
<dbReference type="InterPro" id="IPR004827">
    <property type="entry name" value="bZIP"/>
</dbReference>
<keyword evidence="1" id="KW-0175">Coiled coil</keyword>
<dbReference type="Proteomes" id="UP000314983">
    <property type="component" value="Chromosome 8"/>
</dbReference>
<keyword evidence="5" id="KW-1185">Reference proteome</keyword>
<dbReference type="Gene3D" id="1.20.5.170">
    <property type="match status" value="1"/>
</dbReference>
<dbReference type="GO" id="GO:0005634">
    <property type="term" value="C:nucleus"/>
    <property type="evidence" value="ECO:0007669"/>
    <property type="project" value="TreeGrafter"/>
</dbReference>
<dbReference type="PRINTS" id="PR00042">
    <property type="entry name" value="LEUZIPPRFOS"/>
</dbReference>
<dbReference type="CDD" id="cd14721">
    <property type="entry name" value="bZIP_Fos"/>
    <property type="match status" value="1"/>
</dbReference>
<evidence type="ECO:0000259" key="3">
    <source>
        <dbReference type="PROSITE" id="PS50217"/>
    </source>
</evidence>
<evidence type="ECO:0000256" key="2">
    <source>
        <dbReference type="SAM" id="MobiDB-lite"/>
    </source>
</evidence>
<dbReference type="Ensembl" id="ENSEEET00000017510.2">
    <property type="protein sequence ID" value="ENSEEEP00000017313.2"/>
    <property type="gene ID" value="ENSEEEG00000008560.2"/>
</dbReference>
<dbReference type="PANTHER" id="PTHR23351">
    <property type="entry name" value="FOS TRANSCRIPTION FACTOR-RELATED"/>
    <property type="match status" value="1"/>
</dbReference>
<organism evidence="4 5">
    <name type="scientific">Electrophorus electricus</name>
    <name type="common">Electric eel</name>
    <name type="synonym">Gymnotus electricus</name>
    <dbReference type="NCBI Taxonomy" id="8005"/>
    <lineage>
        <taxon>Eukaryota</taxon>
        <taxon>Metazoa</taxon>
        <taxon>Chordata</taxon>
        <taxon>Craniata</taxon>
        <taxon>Vertebrata</taxon>
        <taxon>Euteleostomi</taxon>
        <taxon>Actinopterygii</taxon>
        <taxon>Neopterygii</taxon>
        <taxon>Teleostei</taxon>
        <taxon>Ostariophysi</taxon>
        <taxon>Gymnotiformes</taxon>
        <taxon>Gymnotoidei</taxon>
        <taxon>Gymnotidae</taxon>
        <taxon>Electrophorus</taxon>
    </lineage>
</organism>
<dbReference type="FunFam" id="1.20.5.170:FF:000006">
    <property type="entry name" value="fos-related antigen 2 isoform X1"/>
    <property type="match status" value="1"/>
</dbReference>
<evidence type="ECO:0000313" key="5">
    <source>
        <dbReference type="Proteomes" id="UP000314983"/>
    </source>
</evidence>
<dbReference type="Pfam" id="PF00170">
    <property type="entry name" value="bZIP_1"/>
    <property type="match status" value="1"/>
</dbReference>
<dbReference type="GO" id="GO:0000978">
    <property type="term" value="F:RNA polymerase II cis-regulatory region sequence-specific DNA binding"/>
    <property type="evidence" value="ECO:0007669"/>
    <property type="project" value="TreeGrafter"/>
</dbReference>
<accession>A0A4W4EY74</accession>
<proteinExistence type="predicted"/>
<evidence type="ECO:0000313" key="4">
    <source>
        <dbReference type="Ensembl" id="ENSEEEP00000017313.2"/>
    </source>
</evidence>
<protein>
    <recommendedName>
        <fullName evidence="3">BZIP domain-containing protein</fullName>
    </recommendedName>
</protein>
<dbReference type="OMA" id="TEWETLY"/>
<dbReference type="SUPFAM" id="SSF57959">
    <property type="entry name" value="Leucine zipper domain"/>
    <property type="match status" value="1"/>
</dbReference>
<dbReference type="AlphaFoldDB" id="A0A4W4EY74"/>
<reference evidence="4" key="5">
    <citation type="submission" date="2025-09" db="UniProtKB">
        <authorList>
            <consortium name="Ensembl"/>
        </authorList>
    </citation>
    <scope>IDENTIFICATION</scope>
</reference>
<dbReference type="PANTHER" id="PTHR23351:SF52">
    <property type="entry name" value="PROTO-ONCOGENE C-FOS-RELATED"/>
    <property type="match status" value="1"/>
</dbReference>
<sequence>MACRLNSVLDPFIKPPVAYDKLKICKSSFARPVTVCFVHVQGQRFESNAASSPFVPTVTAVATAPSLKWMVLSTDISSVSPSSGVKQRTAQTPEKERCLTVPNSVIYVFIHSFDTKLTPEEEERRRVRRERNKLAAAKCRSRRRELTDSLQAETDSLEEEKAALQAEISSLLKEKEQLELLLTAHKPQCKIPTSEQAPSTPANLDKTLLHQEDTCSQELEPTCPIISGDSNVLLCSSAGQEPYTDLKDVRMVDLSSKMDGDDDMDLLVPDIDLSASLGLTEWETLYMTMGGSLDPLRTPVLSPDCSSSTVPVFDFPGRCEDSKGGARGASGSSDNSNLLAL</sequence>
<reference evidence="4" key="4">
    <citation type="submission" date="2025-08" db="UniProtKB">
        <authorList>
            <consortium name="Ensembl"/>
        </authorList>
    </citation>
    <scope>IDENTIFICATION</scope>
</reference>
<reference evidence="5" key="2">
    <citation type="journal article" date="2017" name="Sci. Adv.">
        <title>A tail of two voltages: Proteomic comparison of the three electric organs of the electric eel.</title>
        <authorList>
            <person name="Traeger L.L."/>
            <person name="Sabat G."/>
            <person name="Barrett-Wilt G.A."/>
            <person name="Wells G.B."/>
            <person name="Sussman M.R."/>
        </authorList>
    </citation>
    <scope>NUCLEOTIDE SEQUENCE [LARGE SCALE GENOMIC DNA]</scope>
</reference>
<feature type="domain" description="BZIP" evidence="3">
    <location>
        <begin position="122"/>
        <end position="185"/>
    </location>
</feature>
<name>A0A4W4EY74_ELEEL</name>
<reference evidence="4" key="3">
    <citation type="submission" date="2020-05" db="EMBL/GenBank/DDBJ databases">
        <title>Electrophorus electricus (electric eel) genome, fEleEle1, primary haplotype.</title>
        <authorList>
            <person name="Myers G."/>
            <person name="Meyer A."/>
            <person name="Fedrigo O."/>
            <person name="Formenti G."/>
            <person name="Rhie A."/>
            <person name="Tracey A."/>
            <person name="Sims Y."/>
            <person name="Jarvis E.D."/>
        </authorList>
    </citation>
    <scope>NUCLEOTIDE SEQUENCE [LARGE SCALE GENOMIC DNA]</scope>
</reference>
<dbReference type="InterPro" id="IPR046347">
    <property type="entry name" value="bZIP_sf"/>
</dbReference>
<feature type="region of interest" description="Disordered" evidence="2">
    <location>
        <begin position="321"/>
        <end position="341"/>
    </location>
</feature>
<dbReference type="SMART" id="SM00338">
    <property type="entry name" value="BRLZ"/>
    <property type="match status" value="1"/>
</dbReference>
<dbReference type="GeneTree" id="ENSGT00940000164930"/>
<evidence type="ECO:0000256" key="1">
    <source>
        <dbReference type="SAM" id="Coils"/>
    </source>
</evidence>
<dbReference type="GO" id="GO:0000981">
    <property type="term" value="F:DNA-binding transcription factor activity, RNA polymerase II-specific"/>
    <property type="evidence" value="ECO:0007669"/>
    <property type="project" value="TreeGrafter"/>
</dbReference>